<name>A0A3M7RL03_BRAPC</name>
<protein>
    <submittedName>
        <fullName evidence="1">Uncharacterized protein</fullName>
    </submittedName>
</protein>
<evidence type="ECO:0000313" key="2">
    <source>
        <dbReference type="Proteomes" id="UP000276133"/>
    </source>
</evidence>
<evidence type="ECO:0000313" key="1">
    <source>
        <dbReference type="EMBL" id="RNA24164.1"/>
    </source>
</evidence>
<dbReference type="EMBL" id="REGN01003161">
    <property type="protein sequence ID" value="RNA24164.1"/>
    <property type="molecule type" value="Genomic_DNA"/>
</dbReference>
<accession>A0A3M7RL03</accession>
<keyword evidence="2" id="KW-1185">Reference proteome</keyword>
<comment type="caution">
    <text evidence="1">The sequence shown here is derived from an EMBL/GenBank/DDBJ whole genome shotgun (WGS) entry which is preliminary data.</text>
</comment>
<proteinExistence type="predicted"/>
<gene>
    <name evidence="1" type="ORF">BpHYR1_030048</name>
</gene>
<dbReference type="Proteomes" id="UP000276133">
    <property type="component" value="Unassembled WGS sequence"/>
</dbReference>
<sequence length="119" mass="13894">MSNGCSIKLNQIYKSVQNLVLKSCSIQKLKFKGFLSISFEPNVIKKRSLYHLDPCLIIYQFWMNQSPDIIKNKLAPTFIEHPLTLSLKTLNSPFFMTNTNNKKIPTHYQKRHKYANAFI</sequence>
<reference evidence="1 2" key="1">
    <citation type="journal article" date="2018" name="Sci. Rep.">
        <title>Genomic signatures of local adaptation to the degree of environmental predictability in rotifers.</title>
        <authorList>
            <person name="Franch-Gras L."/>
            <person name="Hahn C."/>
            <person name="Garcia-Roger E.M."/>
            <person name="Carmona M.J."/>
            <person name="Serra M."/>
            <person name="Gomez A."/>
        </authorList>
    </citation>
    <scope>NUCLEOTIDE SEQUENCE [LARGE SCALE GENOMIC DNA]</scope>
    <source>
        <strain evidence="1">HYR1</strain>
    </source>
</reference>
<organism evidence="1 2">
    <name type="scientific">Brachionus plicatilis</name>
    <name type="common">Marine rotifer</name>
    <name type="synonym">Brachionus muelleri</name>
    <dbReference type="NCBI Taxonomy" id="10195"/>
    <lineage>
        <taxon>Eukaryota</taxon>
        <taxon>Metazoa</taxon>
        <taxon>Spiralia</taxon>
        <taxon>Gnathifera</taxon>
        <taxon>Rotifera</taxon>
        <taxon>Eurotatoria</taxon>
        <taxon>Monogononta</taxon>
        <taxon>Pseudotrocha</taxon>
        <taxon>Ploima</taxon>
        <taxon>Brachionidae</taxon>
        <taxon>Brachionus</taxon>
    </lineage>
</organism>
<dbReference type="AlphaFoldDB" id="A0A3M7RL03"/>